<accession>R7Z257</accession>
<protein>
    <recommendedName>
        <fullName evidence="2">Histone deacetylase domain-containing protein</fullName>
    </recommendedName>
</protein>
<dbReference type="CDD" id="cd09998">
    <property type="entry name" value="HDAC_Hos3"/>
    <property type="match status" value="1"/>
</dbReference>
<feature type="compositionally biased region" description="Low complexity" evidence="1">
    <location>
        <begin position="880"/>
        <end position="903"/>
    </location>
</feature>
<feature type="compositionally biased region" description="Low complexity" evidence="1">
    <location>
        <begin position="18"/>
        <end position="38"/>
    </location>
</feature>
<dbReference type="InterPro" id="IPR053244">
    <property type="entry name" value="HDAC_HD_type_1"/>
</dbReference>
<feature type="compositionally biased region" description="Polar residues" evidence="1">
    <location>
        <begin position="822"/>
        <end position="834"/>
    </location>
</feature>
<dbReference type="InterPro" id="IPR000286">
    <property type="entry name" value="HDACs"/>
</dbReference>
<feature type="compositionally biased region" description="Basic and acidic residues" evidence="1">
    <location>
        <begin position="679"/>
        <end position="688"/>
    </location>
</feature>
<dbReference type="OrthoDB" id="5232919at2759"/>
<dbReference type="PANTHER" id="PTHR47558">
    <property type="entry name" value="HISTONE DEACETYLASE HOS3"/>
    <property type="match status" value="1"/>
</dbReference>
<dbReference type="GO" id="GO:0005634">
    <property type="term" value="C:nucleus"/>
    <property type="evidence" value="ECO:0007669"/>
    <property type="project" value="TreeGrafter"/>
</dbReference>
<feature type="compositionally biased region" description="Polar residues" evidence="1">
    <location>
        <begin position="761"/>
        <end position="772"/>
    </location>
</feature>
<dbReference type="OMA" id="MTHGLTH"/>
<dbReference type="STRING" id="1168221.R7Z257"/>
<dbReference type="AlphaFoldDB" id="R7Z257"/>
<dbReference type="EMBL" id="JH767594">
    <property type="protein sequence ID" value="EON68252.1"/>
    <property type="molecule type" value="Genomic_DNA"/>
</dbReference>
<dbReference type="eggNOG" id="KOG1343">
    <property type="taxonomic scope" value="Eukaryota"/>
</dbReference>
<dbReference type="Pfam" id="PF00850">
    <property type="entry name" value="Hist_deacetyl"/>
    <property type="match status" value="1"/>
</dbReference>
<feature type="region of interest" description="Disordered" evidence="1">
    <location>
        <begin position="1"/>
        <end position="110"/>
    </location>
</feature>
<organism evidence="3 4">
    <name type="scientific">Coniosporium apollinis (strain CBS 100218)</name>
    <name type="common">Rock-inhabiting black yeast</name>
    <dbReference type="NCBI Taxonomy" id="1168221"/>
    <lineage>
        <taxon>Eukaryota</taxon>
        <taxon>Fungi</taxon>
        <taxon>Dikarya</taxon>
        <taxon>Ascomycota</taxon>
        <taxon>Pezizomycotina</taxon>
        <taxon>Dothideomycetes</taxon>
        <taxon>Dothideomycetes incertae sedis</taxon>
        <taxon>Coniosporium</taxon>
    </lineage>
</organism>
<dbReference type="Gene3D" id="3.40.800.20">
    <property type="entry name" value="Histone deacetylase domain"/>
    <property type="match status" value="1"/>
</dbReference>
<dbReference type="InterPro" id="IPR023696">
    <property type="entry name" value="Ureohydrolase_dom_sf"/>
</dbReference>
<sequence length="1148" mass="122369">MGDDPPSAPVAHSPRTTNNVRQLSSSLNRLSLNTASTTPLPPSPGPRSPKPPLRTSSSNMSLDRRTSATPAIARKSSTSSLRNGSAPTTPRKLDPRRSISNLGASSSPDHKALPMAQAEIARAEPVTAASVARDYFRKELARHEESLRDPPSTVVILHDSCYGHRFSRPKTSKANLSMIVERPERIRAGVLGISAAYVRLGERHAGGRHAPHPHNALPSTLPFRIRRTSRSIDINSLPITNVHGTSWMAELKEMCASAERKLATTGKELVREGEGQLSEDRLHEGDLYLCPESLGAFQGALGGVFDGVDAVFNGDSGAKHAFVCIRPPGHHCSADFPSGFCWLNNVHVGIEYAAQAYGLTHAAIIDFDLHHGDGSQAITWERNARNAKMPKSTPVSKRPSIGYFSLHDINSYPCEYGDEEKVQNASLCIENAHNQTIWNVHLQPWKTEAEFWELYETRYSVLIDKARTFLRNQTQRVLSSPNRPQPKAAIFLSAGFDASEWESEGMQRHKVNVPTEFYARFTHDVVRMAKDTETGVDDRIVSVLEGGYSDRALASGIMSHLSGLAGDGESSLGDKTEWWHSSCLIALEGVVSPNAPAVPKKPKPGAPSTFFSTTQSFSAKVVDPSKLSRSISGTLRTTPPRSLTPPPPEVDWATAAHELSKLLIPTDRQTRSCLPEELSEPKAKKERQSIAVLPPDPSGRQLRDRKSKMPSYTAPASDDEALPAQPATKDTSRRKTMAVLPLDEPATVQASSRVPSRRLSVASTISSTNGDHSTPPLPVNRTARPAPPNMQVKKVRAPAKAQVSPPAVPVRQHSVPVEPSEYATNQKSAPTSEKQNSHENDGMDQLASKLKRITIKVPPKEEYEARQKQKEADAVRKAVAKPAARKVPTSKTTKAAASKASKAGQTVVVEANGNPGDAAPSANITPPQALNTLADPTPGDAIPPPTATSTASATLNIGISSPAAAAANPAAPPPPPAPATPPTSSAAAPHASAAPPAISPPKNHSPAVPPTTAFIPPPTSPPRPSTPPPSGPQFIPYAPHPPSAPHHHAIASPAQPLRWLPPNSDAEATGGVVMPPGRKQKALPVFSADGVIPFGTAAAPSAVQASNGAVIGAARHGSERNALGAGGEREKGGKREGEVWEVPDTPMR</sequence>
<feature type="compositionally biased region" description="Low complexity" evidence="1">
    <location>
        <begin position="947"/>
        <end position="969"/>
    </location>
</feature>
<dbReference type="RefSeq" id="XP_007783569.1">
    <property type="nucleotide sequence ID" value="XM_007785379.1"/>
</dbReference>
<feature type="compositionally biased region" description="Polar residues" evidence="1">
    <location>
        <begin position="922"/>
        <end position="931"/>
    </location>
</feature>
<evidence type="ECO:0000313" key="3">
    <source>
        <dbReference type="EMBL" id="EON68252.1"/>
    </source>
</evidence>
<evidence type="ECO:0000313" key="4">
    <source>
        <dbReference type="Proteomes" id="UP000016924"/>
    </source>
</evidence>
<dbReference type="PRINTS" id="PR01270">
    <property type="entry name" value="HDASUPER"/>
</dbReference>
<dbReference type="FunFam" id="3.40.800.20:FF:000011">
    <property type="entry name" value="Histone deacetylase HOS3"/>
    <property type="match status" value="1"/>
</dbReference>
<feature type="compositionally biased region" description="Basic and acidic residues" evidence="1">
    <location>
        <begin position="858"/>
        <end position="876"/>
    </location>
</feature>
<name>R7Z257_CONA1</name>
<reference evidence="4" key="1">
    <citation type="submission" date="2012-06" db="EMBL/GenBank/DDBJ databases">
        <title>The genome sequence of Coniosporium apollinis CBS 100218.</title>
        <authorList>
            <consortium name="The Broad Institute Genome Sequencing Platform"/>
            <person name="Cuomo C."/>
            <person name="Gorbushina A."/>
            <person name="Noack S."/>
            <person name="Walker B."/>
            <person name="Young S.K."/>
            <person name="Zeng Q."/>
            <person name="Gargeya S."/>
            <person name="Fitzgerald M."/>
            <person name="Haas B."/>
            <person name="Abouelleil A."/>
            <person name="Alvarado L."/>
            <person name="Arachchi H.M."/>
            <person name="Berlin A.M."/>
            <person name="Chapman S.B."/>
            <person name="Goldberg J."/>
            <person name="Griggs A."/>
            <person name="Gujja S."/>
            <person name="Hansen M."/>
            <person name="Howarth C."/>
            <person name="Imamovic A."/>
            <person name="Larimer J."/>
            <person name="McCowan C."/>
            <person name="Montmayeur A."/>
            <person name="Murphy C."/>
            <person name="Neiman D."/>
            <person name="Pearson M."/>
            <person name="Priest M."/>
            <person name="Roberts A."/>
            <person name="Saif S."/>
            <person name="Shea T."/>
            <person name="Sisk P."/>
            <person name="Sykes S."/>
            <person name="Wortman J."/>
            <person name="Nusbaum C."/>
            <person name="Birren B."/>
        </authorList>
    </citation>
    <scope>NUCLEOTIDE SEQUENCE [LARGE SCALE GENOMIC DNA]</scope>
    <source>
        <strain evidence="4">CBS 100218</strain>
    </source>
</reference>
<evidence type="ECO:0000259" key="2">
    <source>
        <dbReference type="Pfam" id="PF00850"/>
    </source>
</evidence>
<feature type="compositionally biased region" description="Low complexity" evidence="1">
    <location>
        <begin position="982"/>
        <end position="996"/>
    </location>
</feature>
<feature type="compositionally biased region" description="Polar residues" evidence="1">
    <location>
        <begin position="75"/>
        <end position="88"/>
    </location>
</feature>
<feature type="compositionally biased region" description="Pro residues" evidence="1">
    <location>
        <begin position="39"/>
        <end position="52"/>
    </location>
</feature>
<dbReference type="PANTHER" id="PTHR47558:SF1">
    <property type="entry name" value="HISTONE DEACETYLASE HOS3"/>
    <property type="match status" value="1"/>
</dbReference>
<proteinExistence type="predicted"/>
<feature type="compositionally biased region" description="Polar residues" evidence="1">
    <location>
        <begin position="98"/>
        <end position="107"/>
    </location>
</feature>
<dbReference type="HOGENOM" id="CLU_001880_0_1_1"/>
<gene>
    <name evidence="3" type="ORF">W97_07510</name>
</gene>
<keyword evidence="4" id="KW-1185">Reference proteome</keyword>
<feature type="compositionally biased region" description="Pro residues" evidence="1">
    <location>
        <begin position="970"/>
        <end position="981"/>
    </location>
</feature>
<dbReference type="SUPFAM" id="SSF52768">
    <property type="entry name" value="Arginase/deacetylase"/>
    <property type="match status" value="1"/>
</dbReference>
<evidence type="ECO:0000256" key="1">
    <source>
        <dbReference type="SAM" id="MobiDB-lite"/>
    </source>
</evidence>
<feature type="compositionally biased region" description="Basic and acidic residues" evidence="1">
    <location>
        <begin position="1127"/>
        <end position="1138"/>
    </location>
</feature>
<dbReference type="InterPro" id="IPR023801">
    <property type="entry name" value="His_deacetylse_dom"/>
</dbReference>
<feature type="region of interest" description="Disordered" evidence="1">
    <location>
        <begin position="1115"/>
        <end position="1148"/>
    </location>
</feature>
<dbReference type="InterPro" id="IPR037138">
    <property type="entry name" value="His_deacetylse_dom_sf"/>
</dbReference>
<feature type="compositionally biased region" description="Pro residues" evidence="1">
    <location>
        <begin position="1015"/>
        <end position="1031"/>
    </location>
</feature>
<dbReference type="GeneID" id="19904821"/>
<dbReference type="GO" id="GO:0010468">
    <property type="term" value="P:regulation of gene expression"/>
    <property type="evidence" value="ECO:0007669"/>
    <property type="project" value="UniProtKB-ARBA"/>
</dbReference>
<dbReference type="Proteomes" id="UP000016924">
    <property type="component" value="Unassembled WGS sequence"/>
</dbReference>
<dbReference type="GO" id="GO:0004407">
    <property type="term" value="F:histone deacetylase activity"/>
    <property type="evidence" value="ECO:0007669"/>
    <property type="project" value="TreeGrafter"/>
</dbReference>
<feature type="domain" description="Histone deacetylase" evidence="2">
    <location>
        <begin position="236"/>
        <end position="563"/>
    </location>
</feature>
<feature type="region of interest" description="Disordered" evidence="1">
    <location>
        <begin position="663"/>
        <end position="1049"/>
    </location>
</feature>